<proteinExistence type="predicted"/>
<protein>
    <recommendedName>
        <fullName evidence="1">FAD-dependent urate hydroxylase HpyO/Asp monooxygenase CreE-like FAD/NAD(P)-binding domain-containing protein</fullName>
    </recommendedName>
</protein>
<dbReference type="EMBL" id="JPQT01000108">
    <property type="protein sequence ID" value="KFE50917.1"/>
    <property type="molecule type" value="Genomic_DNA"/>
</dbReference>
<organism evidence="2 3">
    <name type="scientific">Pseudomonas syringae</name>
    <dbReference type="NCBI Taxonomy" id="317"/>
    <lineage>
        <taxon>Bacteria</taxon>
        <taxon>Pseudomonadati</taxon>
        <taxon>Pseudomonadota</taxon>
        <taxon>Gammaproteobacteria</taxon>
        <taxon>Pseudomonadales</taxon>
        <taxon>Pseudomonadaceae</taxon>
        <taxon>Pseudomonas</taxon>
    </lineage>
</organism>
<dbReference type="Pfam" id="PF13454">
    <property type="entry name" value="NAD_binding_9"/>
    <property type="match status" value="1"/>
</dbReference>
<dbReference type="InterPro" id="IPR038732">
    <property type="entry name" value="HpyO/CreE_NAD-binding"/>
</dbReference>
<dbReference type="SUPFAM" id="SSF51905">
    <property type="entry name" value="FAD/NAD(P)-binding domain"/>
    <property type="match status" value="1"/>
</dbReference>
<evidence type="ECO:0000313" key="2">
    <source>
        <dbReference type="EMBL" id="KFE50917.1"/>
    </source>
</evidence>
<dbReference type="PANTHER" id="PTHR40254:SF1">
    <property type="entry name" value="BLR0577 PROTEIN"/>
    <property type="match status" value="1"/>
</dbReference>
<sequence length="539" mass="59629">MRNVQRVAIVGMGSRGLSILEQLIGLAHRNPQRRLLVEVFDPQTPGSGLHRPEQPDYLMLNTMAGQISAFSAAFPASLPDQPAGLTFLQWCATHNVRLDERGHLDAAGRPVEFGDFAPRRLLGRYLQDSYRYLLALCPAHVQVRHHRESIVGCCPSAGEPGFQLTCGNGQQMAVDGVFLTTGHAPRECEAVTGRRVAIQGLGLTAMDTLAELTQGRGGRYVRDNSVCGWRYQPSGREPLIYLFSRSGLPFHARPQWQPDQPAPASPRFFTPAAIRALRRESLDGRLDFVKQVLPLIEDEMRSRCGSFDPKIHLQIEPWQGEPGAYEQWFRQWIEADLLRSRQGTAASPLTQALEVWRDCRDVLRLAVDHNGLTDASIQAFYNQWAALGNRLVGGPQQERYEDLLALMDAGIVRVLAPLQIHGPGITFDALIKARTAHSGLSGGRSALLDDLLRQGRVRRAHPYPADGIEVDRQNRAIGSDGRVEPRLWVLGPTVEGSTFYNHYVPTPDPACQALLQARSAVESCLAALEVDLACEQLTT</sequence>
<dbReference type="PATRIC" id="fig|317.174.peg.3267"/>
<dbReference type="InterPro" id="IPR036188">
    <property type="entry name" value="FAD/NAD-bd_sf"/>
</dbReference>
<evidence type="ECO:0000313" key="3">
    <source>
        <dbReference type="Proteomes" id="UP000028643"/>
    </source>
</evidence>
<dbReference type="PANTHER" id="PTHR40254">
    <property type="entry name" value="BLR0577 PROTEIN"/>
    <property type="match status" value="1"/>
</dbReference>
<reference evidence="2 3" key="1">
    <citation type="submission" date="2014-07" db="EMBL/GenBank/DDBJ databases">
        <title>Draft Genome Sequences of Environmental Pseudomonas syringae strains.</title>
        <authorList>
            <person name="Baltrus D.A."/>
            <person name="Berge O."/>
            <person name="Morris C."/>
        </authorList>
    </citation>
    <scope>NUCLEOTIDE SEQUENCE [LARGE SCALE GENOMIC DNA]</scope>
    <source>
        <strain evidence="2 3">CEB003</strain>
    </source>
</reference>
<dbReference type="AlphaFoldDB" id="A0A085V654"/>
<feature type="domain" description="FAD-dependent urate hydroxylase HpyO/Asp monooxygenase CreE-like FAD/NAD(P)-binding" evidence="1">
    <location>
        <begin position="8"/>
        <end position="183"/>
    </location>
</feature>
<comment type="caution">
    <text evidence="2">The sequence shown here is derived from an EMBL/GenBank/DDBJ whole genome shotgun (WGS) entry which is preliminary data.</text>
</comment>
<accession>A0A085V654</accession>
<dbReference type="Proteomes" id="UP000028643">
    <property type="component" value="Unassembled WGS sequence"/>
</dbReference>
<dbReference type="InterPro" id="IPR052189">
    <property type="entry name" value="L-asp_N-monooxygenase_NS-form"/>
</dbReference>
<gene>
    <name evidence="2" type="ORF">IV02_15975</name>
</gene>
<evidence type="ECO:0000259" key="1">
    <source>
        <dbReference type="Pfam" id="PF13454"/>
    </source>
</evidence>
<name>A0A085V654_PSESX</name>